<accession>A0A1T4YFK7</accession>
<keyword evidence="2" id="KW-1185">Reference proteome</keyword>
<dbReference type="STRING" id="48467.SAMN02745166_03179"/>
<dbReference type="RefSeq" id="WP_078814403.1">
    <property type="nucleotide sequence ID" value="NZ_FUYE01000010.1"/>
</dbReference>
<sequence>MPIYEFYCPENHTVYQFLARSLAYRSKVPKCPDNPAFQMVKQVSRFAIVGNAQEATEGDPFAGLDDAKMDALMADMEVEMGVLDAENPDPKQLGHFMRKMTDIMGDKTPSELREMVKRLEAGEDPEKLEATFGDMAGAEGDVLFAQVKKIMSGNRQPVRNPTLYEMSEWT</sequence>
<reference evidence="2" key="1">
    <citation type="submission" date="2017-02" db="EMBL/GenBank/DDBJ databases">
        <authorList>
            <person name="Varghese N."/>
            <person name="Submissions S."/>
        </authorList>
    </citation>
    <scope>NUCLEOTIDE SEQUENCE [LARGE SCALE GENOMIC DNA]</scope>
    <source>
        <strain evidence="2">ATCC 700200</strain>
    </source>
</reference>
<protein>
    <submittedName>
        <fullName evidence="1">Uncharacterized protein</fullName>
    </submittedName>
</protein>
<gene>
    <name evidence="1" type="ORF">SAMN02745166_03179</name>
</gene>
<dbReference type="Proteomes" id="UP000190774">
    <property type="component" value="Unassembled WGS sequence"/>
</dbReference>
<proteinExistence type="predicted"/>
<dbReference type="AlphaFoldDB" id="A0A1T4YFK7"/>
<name>A0A1T4YFK7_9BACT</name>
<evidence type="ECO:0000313" key="1">
    <source>
        <dbReference type="EMBL" id="SKB00612.1"/>
    </source>
</evidence>
<dbReference type="OrthoDB" id="9806664at2"/>
<organism evidence="1 2">
    <name type="scientific">Prosthecobacter debontii</name>
    <dbReference type="NCBI Taxonomy" id="48467"/>
    <lineage>
        <taxon>Bacteria</taxon>
        <taxon>Pseudomonadati</taxon>
        <taxon>Verrucomicrobiota</taxon>
        <taxon>Verrucomicrobiia</taxon>
        <taxon>Verrucomicrobiales</taxon>
        <taxon>Verrucomicrobiaceae</taxon>
        <taxon>Prosthecobacter</taxon>
    </lineage>
</organism>
<dbReference type="EMBL" id="FUYE01000010">
    <property type="protein sequence ID" value="SKB00612.1"/>
    <property type="molecule type" value="Genomic_DNA"/>
</dbReference>
<evidence type="ECO:0000313" key="2">
    <source>
        <dbReference type="Proteomes" id="UP000190774"/>
    </source>
</evidence>